<proteinExistence type="inferred from homology"/>
<dbReference type="GO" id="GO:0033969">
    <property type="term" value="F:gamma-glutamyl-gamma-aminobutyrate hydrolase activity"/>
    <property type="evidence" value="ECO:0007669"/>
    <property type="project" value="UniProtKB-EC"/>
</dbReference>
<comment type="similarity">
    <text evidence="1">Belongs to the peptidase C26 family.</text>
</comment>
<evidence type="ECO:0000256" key="2">
    <source>
        <dbReference type="ARBA" id="ARBA00052718"/>
    </source>
</evidence>
<evidence type="ECO:0000256" key="5">
    <source>
        <dbReference type="ARBA" id="ARBA00066788"/>
    </source>
</evidence>
<dbReference type="SUPFAM" id="SSF52317">
    <property type="entry name" value="Class I glutamine amidotransferase-like"/>
    <property type="match status" value="1"/>
</dbReference>
<dbReference type="InterPro" id="IPR011697">
    <property type="entry name" value="Peptidase_C26"/>
</dbReference>
<dbReference type="CDD" id="cd01745">
    <property type="entry name" value="GATase1_2"/>
    <property type="match status" value="1"/>
</dbReference>
<dbReference type="InterPro" id="IPR044668">
    <property type="entry name" value="PuuD-like"/>
</dbReference>
<accession>A0AAW9RJQ7</accession>
<comment type="function">
    <text evidence="3">Involved in the breakdown of putrescine via hydrolysis of the gamma-glutamyl linkage of gamma-glutamyl-gamma-aminobutyrate.</text>
</comment>
<dbReference type="EMBL" id="JAZHOG010000011">
    <property type="protein sequence ID" value="MEJ8569113.1"/>
    <property type="molecule type" value="Genomic_DNA"/>
</dbReference>
<dbReference type="PANTHER" id="PTHR43235:SF1">
    <property type="entry name" value="GLUTAMINE AMIDOTRANSFERASE PB2B2.05-RELATED"/>
    <property type="match status" value="1"/>
</dbReference>
<comment type="pathway">
    <text evidence="4">Amine and polyamine degradation; putrescine degradation; 4-aminobutanoate from putrescine: step 4/4.</text>
</comment>
<organism evidence="6 7">
    <name type="scientific">Elongatibacter sediminis</name>
    <dbReference type="NCBI Taxonomy" id="3119006"/>
    <lineage>
        <taxon>Bacteria</taxon>
        <taxon>Pseudomonadati</taxon>
        <taxon>Pseudomonadota</taxon>
        <taxon>Gammaproteobacteria</taxon>
        <taxon>Chromatiales</taxon>
        <taxon>Wenzhouxiangellaceae</taxon>
        <taxon>Elongatibacter</taxon>
    </lineage>
</organism>
<evidence type="ECO:0000256" key="4">
    <source>
        <dbReference type="ARBA" id="ARBA00060634"/>
    </source>
</evidence>
<keyword evidence="6" id="KW-0378">Hydrolase</keyword>
<dbReference type="GO" id="GO:0005829">
    <property type="term" value="C:cytosol"/>
    <property type="evidence" value="ECO:0007669"/>
    <property type="project" value="TreeGrafter"/>
</dbReference>
<evidence type="ECO:0000313" key="6">
    <source>
        <dbReference type="EMBL" id="MEJ8569113.1"/>
    </source>
</evidence>
<dbReference type="PROSITE" id="PS51273">
    <property type="entry name" value="GATASE_TYPE_1"/>
    <property type="match status" value="1"/>
</dbReference>
<evidence type="ECO:0000313" key="7">
    <source>
        <dbReference type="Proteomes" id="UP001359886"/>
    </source>
</evidence>
<reference evidence="6 7" key="1">
    <citation type="submission" date="2024-02" db="EMBL/GenBank/DDBJ databases">
        <title>A novel Wenzhouxiangellaceae bacterium, isolated from coastal sediments.</title>
        <authorList>
            <person name="Du Z.-J."/>
            <person name="Ye Y.-Q."/>
            <person name="Zhang X.-Y."/>
        </authorList>
    </citation>
    <scope>NUCLEOTIDE SEQUENCE [LARGE SCALE GENOMIC DNA]</scope>
    <source>
        <strain evidence="6 7">CH-27</strain>
    </source>
</reference>
<dbReference type="FunFam" id="3.40.50.880:FF:000030">
    <property type="entry name" value="Gamma-glutamyl-gamma-aminobutyrate hydrolase PuuD"/>
    <property type="match status" value="1"/>
</dbReference>
<evidence type="ECO:0000256" key="3">
    <source>
        <dbReference type="ARBA" id="ARBA00055068"/>
    </source>
</evidence>
<dbReference type="PANTHER" id="PTHR43235">
    <property type="entry name" value="GLUTAMINE AMIDOTRANSFERASE PB2B2.05-RELATED"/>
    <property type="match status" value="1"/>
</dbReference>
<sequence>MQGNRPLIGLVSDRRMVGPHPFHMVGEKYLRAVVDGADAYPVSLPSLSEGFDVLDILDRLDGLFLTGSPSNVEPRHYLGDPSRPGTWHDPDRDLAALALIPAAVRVGMPLLAVCRGFQEVNVAFGGTLHPFVHEILGYRVHKENPDDPLDVQYGPVHRVDFAEGSCLARITGTYSARVNSLHSQGIERLGEELVVEATAEDGLVEGFRVREAPGFTLAVQWHPEWKVTENPVSRAIFQAFGDACRAYRLRGLASRPPASVQA</sequence>
<gene>
    <name evidence="6" type="ORF">V3330_15895</name>
</gene>
<dbReference type="AlphaFoldDB" id="A0AAW9RJQ7"/>
<keyword evidence="7" id="KW-1185">Reference proteome</keyword>
<protein>
    <recommendedName>
        <fullName evidence="5">gamma-glutamyl-gamma-aminobutyrate hydrolase</fullName>
        <ecNumber evidence="5">3.5.1.94</ecNumber>
    </recommendedName>
</protein>
<dbReference type="InterPro" id="IPR029062">
    <property type="entry name" value="Class_I_gatase-like"/>
</dbReference>
<dbReference type="EC" id="3.5.1.94" evidence="5"/>
<comment type="catalytic activity">
    <reaction evidence="2">
        <text>4-(gamma-L-glutamylamino)butanoate + H2O = 4-aminobutanoate + L-glutamate</text>
        <dbReference type="Rhea" id="RHEA:19737"/>
        <dbReference type="ChEBI" id="CHEBI:15377"/>
        <dbReference type="ChEBI" id="CHEBI:29985"/>
        <dbReference type="ChEBI" id="CHEBI:58800"/>
        <dbReference type="ChEBI" id="CHEBI:59888"/>
        <dbReference type="EC" id="3.5.1.94"/>
    </reaction>
</comment>
<comment type="caution">
    <text evidence="6">The sequence shown here is derived from an EMBL/GenBank/DDBJ whole genome shotgun (WGS) entry which is preliminary data.</text>
</comment>
<evidence type="ECO:0000256" key="1">
    <source>
        <dbReference type="ARBA" id="ARBA00011083"/>
    </source>
</evidence>
<dbReference type="Proteomes" id="UP001359886">
    <property type="component" value="Unassembled WGS sequence"/>
</dbReference>
<name>A0AAW9RJQ7_9GAMM</name>
<dbReference type="Gene3D" id="3.40.50.880">
    <property type="match status" value="1"/>
</dbReference>
<dbReference type="Pfam" id="PF07722">
    <property type="entry name" value="Peptidase_C26"/>
    <property type="match status" value="1"/>
</dbReference>
<dbReference type="RefSeq" id="WP_354696435.1">
    <property type="nucleotide sequence ID" value="NZ_JAZHOG010000011.1"/>
</dbReference>
<dbReference type="GO" id="GO:0006598">
    <property type="term" value="P:polyamine catabolic process"/>
    <property type="evidence" value="ECO:0007669"/>
    <property type="project" value="TreeGrafter"/>
</dbReference>